<evidence type="ECO:0000259" key="2">
    <source>
        <dbReference type="Pfam" id="PF07859"/>
    </source>
</evidence>
<dbReference type="RefSeq" id="WP_279249740.1">
    <property type="nucleotide sequence ID" value="NZ_SHNO01000001.1"/>
</dbReference>
<protein>
    <submittedName>
        <fullName evidence="3">Alpha/beta hydrolase</fullName>
    </submittedName>
</protein>
<sequence length="319" mass="34657">MAYNYDPELASLLEFLPDTSLGLSDPVTAREGFLSLIAQMNADVSHEGVTVENRGIPGPVDAPDVSVRIYTPAGLSGLVPAILHIHGGGFVIGNLDSELGSCIALCRNLNVVVVSVDYRLAPETPYPGPLEDCYAALTWASENASRLHIDPTRLAVFGQSAGGGLSAATALLARDRKGPDICFQYLGIPELDDRLQTQSMQQFVDTPMWNRPNAELSWDYYLGDQYQRGAENVPCHAAPARTEDLAGLPPAYISTMEFDPLRDEGVEYALKLMQAGVKTELHSFPGTFHGSSLFSHTQVSKRESAEMFTVLRRALTITE</sequence>
<dbReference type="PANTHER" id="PTHR48081">
    <property type="entry name" value="AB HYDROLASE SUPERFAMILY PROTEIN C4A8.06C"/>
    <property type="match status" value="1"/>
</dbReference>
<organism evidence="3 4">
    <name type="scientific">Candidatus Marimicrobium litorale</name>
    <dbReference type="NCBI Taxonomy" id="2518991"/>
    <lineage>
        <taxon>Bacteria</taxon>
        <taxon>Pseudomonadati</taxon>
        <taxon>Pseudomonadota</taxon>
        <taxon>Gammaproteobacteria</taxon>
        <taxon>Cellvibrionales</taxon>
        <taxon>Halieaceae</taxon>
        <taxon>Marimicrobium</taxon>
    </lineage>
</organism>
<dbReference type="PANTHER" id="PTHR48081:SF8">
    <property type="entry name" value="ALPHA_BETA HYDROLASE FOLD-3 DOMAIN-CONTAINING PROTEIN-RELATED"/>
    <property type="match status" value="1"/>
</dbReference>
<dbReference type="InterPro" id="IPR013094">
    <property type="entry name" value="AB_hydrolase_3"/>
</dbReference>
<dbReference type="Gene3D" id="3.40.50.1820">
    <property type="entry name" value="alpha/beta hydrolase"/>
    <property type="match status" value="1"/>
</dbReference>
<dbReference type="InterPro" id="IPR050300">
    <property type="entry name" value="GDXG_lipolytic_enzyme"/>
</dbReference>
<dbReference type="EMBL" id="SHNO01000001">
    <property type="protein sequence ID" value="MCX2978038.1"/>
    <property type="molecule type" value="Genomic_DNA"/>
</dbReference>
<comment type="caution">
    <text evidence="3">The sequence shown here is derived from an EMBL/GenBank/DDBJ whole genome shotgun (WGS) entry which is preliminary data.</text>
</comment>
<dbReference type="Proteomes" id="UP001143304">
    <property type="component" value="Unassembled WGS sequence"/>
</dbReference>
<keyword evidence="1 3" id="KW-0378">Hydrolase</keyword>
<feature type="domain" description="Alpha/beta hydrolase fold-3" evidence="2">
    <location>
        <begin position="82"/>
        <end position="290"/>
    </location>
</feature>
<dbReference type="SUPFAM" id="SSF53474">
    <property type="entry name" value="alpha/beta-Hydrolases"/>
    <property type="match status" value="1"/>
</dbReference>
<name>A0ABT3T6Y9_9GAMM</name>
<dbReference type="Pfam" id="PF07859">
    <property type="entry name" value="Abhydrolase_3"/>
    <property type="match status" value="1"/>
</dbReference>
<dbReference type="GO" id="GO:0016787">
    <property type="term" value="F:hydrolase activity"/>
    <property type="evidence" value="ECO:0007669"/>
    <property type="project" value="UniProtKB-KW"/>
</dbReference>
<proteinExistence type="predicted"/>
<reference evidence="3" key="1">
    <citation type="submission" date="2019-02" db="EMBL/GenBank/DDBJ databases">
        <authorList>
            <person name="Li S.-H."/>
        </authorList>
    </citation>
    <scope>NUCLEOTIDE SEQUENCE</scope>
    <source>
        <strain evidence="3">IMCC11814</strain>
    </source>
</reference>
<evidence type="ECO:0000313" key="3">
    <source>
        <dbReference type="EMBL" id="MCX2978038.1"/>
    </source>
</evidence>
<keyword evidence="4" id="KW-1185">Reference proteome</keyword>
<evidence type="ECO:0000256" key="1">
    <source>
        <dbReference type="ARBA" id="ARBA00022801"/>
    </source>
</evidence>
<dbReference type="InterPro" id="IPR029058">
    <property type="entry name" value="AB_hydrolase_fold"/>
</dbReference>
<accession>A0ABT3T6Y9</accession>
<gene>
    <name evidence="3" type="ORF">EYC82_11795</name>
</gene>
<evidence type="ECO:0000313" key="4">
    <source>
        <dbReference type="Proteomes" id="UP001143304"/>
    </source>
</evidence>